<dbReference type="PANTHER" id="PTHR42802">
    <property type="entry name" value="MONOOXYGENASE"/>
    <property type="match status" value="1"/>
</dbReference>
<comment type="caution">
    <text evidence="16">The sequence shown here is derived from an EMBL/GenBank/DDBJ whole genome shotgun (WGS) entry which is preliminary data.</text>
</comment>
<keyword evidence="9" id="KW-0560">Oxidoreductase</keyword>
<dbReference type="EC" id="1.14.13.59" evidence="4"/>
<evidence type="ECO:0000256" key="8">
    <source>
        <dbReference type="ARBA" id="ARBA00022857"/>
    </source>
</evidence>
<comment type="cofactor">
    <cofactor evidence="1">
        <name>FAD</name>
        <dbReference type="ChEBI" id="CHEBI:57692"/>
    </cofactor>
</comment>
<evidence type="ECO:0000313" key="16">
    <source>
        <dbReference type="EMBL" id="MFD1146983.1"/>
    </source>
</evidence>
<dbReference type="InterPro" id="IPR025700">
    <property type="entry name" value="Lys/Orn_oxygenase"/>
</dbReference>
<gene>
    <name evidence="16" type="ORF">ACFQ3T_07590</name>
</gene>
<evidence type="ECO:0000256" key="3">
    <source>
        <dbReference type="ARBA" id="ARBA00007588"/>
    </source>
</evidence>
<keyword evidence="8" id="KW-0521">NADP</keyword>
<reference evidence="17" key="1">
    <citation type="journal article" date="2019" name="Int. J. Syst. Evol. Microbiol.">
        <title>The Global Catalogue of Microorganisms (GCM) 10K type strain sequencing project: providing services to taxonomists for standard genome sequencing and annotation.</title>
        <authorList>
            <consortium name="The Broad Institute Genomics Platform"/>
            <consortium name="The Broad Institute Genome Sequencing Center for Infectious Disease"/>
            <person name="Wu L."/>
            <person name="Ma J."/>
        </authorList>
    </citation>
    <scope>NUCLEOTIDE SEQUENCE [LARGE SCALE GENOMIC DNA]</scope>
    <source>
        <strain evidence="17">CCUG 60214</strain>
    </source>
</reference>
<protein>
    <recommendedName>
        <fullName evidence="5">L-lysine N6-monooxygenase MbtG</fullName>
        <ecNumber evidence="4">1.14.13.59</ecNumber>
    </recommendedName>
    <alternativeName>
        <fullName evidence="14">Lysine 6-N-hydroxylase</fullName>
    </alternativeName>
    <alternativeName>
        <fullName evidence="13">Lysine N6-hydroxylase</fullName>
    </alternativeName>
    <alternativeName>
        <fullName evidence="11">Lysine-N-oxygenase</fullName>
    </alternativeName>
    <alternativeName>
        <fullName evidence="12">Mycobactin synthase protein G</fullName>
    </alternativeName>
</protein>
<evidence type="ECO:0000256" key="11">
    <source>
        <dbReference type="ARBA" id="ARBA00029939"/>
    </source>
</evidence>
<proteinExistence type="inferred from homology"/>
<evidence type="ECO:0000313" key="17">
    <source>
        <dbReference type="Proteomes" id="UP001597168"/>
    </source>
</evidence>
<evidence type="ECO:0000256" key="15">
    <source>
        <dbReference type="ARBA" id="ARBA00048407"/>
    </source>
</evidence>
<dbReference type="PANTHER" id="PTHR42802:SF1">
    <property type="entry name" value="L-ORNITHINE N(5)-MONOOXYGENASE"/>
    <property type="match status" value="1"/>
</dbReference>
<dbReference type="Gene3D" id="3.50.50.60">
    <property type="entry name" value="FAD/NAD(P)-binding domain"/>
    <property type="match status" value="1"/>
</dbReference>
<dbReference type="PRINTS" id="PR00368">
    <property type="entry name" value="FADPNR"/>
</dbReference>
<keyword evidence="6" id="KW-0285">Flavoprotein</keyword>
<evidence type="ECO:0000256" key="14">
    <source>
        <dbReference type="ARBA" id="ARBA00032738"/>
    </source>
</evidence>
<evidence type="ECO:0000256" key="2">
    <source>
        <dbReference type="ARBA" id="ARBA00004924"/>
    </source>
</evidence>
<comment type="similarity">
    <text evidence="3">Belongs to the lysine N(6)-hydroxylase/L-ornithine N(5)-oxygenase family.</text>
</comment>
<keyword evidence="7" id="KW-0274">FAD</keyword>
<keyword evidence="10" id="KW-0503">Monooxygenase</keyword>
<evidence type="ECO:0000256" key="12">
    <source>
        <dbReference type="ARBA" id="ARBA00031158"/>
    </source>
</evidence>
<evidence type="ECO:0000256" key="9">
    <source>
        <dbReference type="ARBA" id="ARBA00023002"/>
    </source>
</evidence>
<dbReference type="RefSeq" id="WP_380721675.1">
    <property type="nucleotide sequence ID" value="NZ_JBHTLK010000024.1"/>
</dbReference>
<evidence type="ECO:0000256" key="1">
    <source>
        <dbReference type="ARBA" id="ARBA00001974"/>
    </source>
</evidence>
<evidence type="ECO:0000256" key="4">
    <source>
        <dbReference type="ARBA" id="ARBA00013076"/>
    </source>
</evidence>
<dbReference type="SUPFAM" id="SSF51905">
    <property type="entry name" value="FAD/NAD(P)-binding domain"/>
    <property type="match status" value="2"/>
</dbReference>
<evidence type="ECO:0000256" key="13">
    <source>
        <dbReference type="ARBA" id="ARBA00032493"/>
    </source>
</evidence>
<evidence type="ECO:0000256" key="10">
    <source>
        <dbReference type="ARBA" id="ARBA00023033"/>
    </source>
</evidence>
<comment type="catalytic activity">
    <reaction evidence="15">
        <text>L-lysine + NADPH + O2 = N(6)-hydroxy-L-lysine + NADP(+) + H2O</text>
        <dbReference type="Rhea" id="RHEA:23228"/>
        <dbReference type="ChEBI" id="CHEBI:15377"/>
        <dbReference type="ChEBI" id="CHEBI:15379"/>
        <dbReference type="ChEBI" id="CHEBI:32551"/>
        <dbReference type="ChEBI" id="CHEBI:57783"/>
        <dbReference type="ChEBI" id="CHEBI:57820"/>
        <dbReference type="ChEBI" id="CHEBI:58349"/>
        <dbReference type="EC" id="1.14.13.59"/>
    </reaction>
</comment>
<dbReference type="Proteomes" id="UP001597168">
    <property type="component" value="Unassembled WGS sequence"/>
</dbReference>
<evidence type="ECO:0000256" key="7">
    <source>
        <dbReference type="ARBA" id="ARBA00022827"/>
    </source>
</evidence>
<dbReference type="PRINTS" id="PR00411">
    <property type="entry name" value="PNDRDTASEI"/>
</dbReference>
<dbReference type="Pfam" id="PF13434">
    <property type="entry name" value="Lys_Orn_oxgnase"/>
    <property type="match status" value="1"/>
</dbReference>
<name>A0ABW3QQ98_9PSEU</name>
<comment type="pathway">
    <text evidence="2">Siderophore biosynthesis.</text>
</comment>
<keyword evidence="17" id="KW-1185">Reference proteome</keyword>
<organism evidence="16 17">
    <name type="scientific">Saccharothrix hoggarensis</name>
    <dbReference type="NCBI Taxonomy" id="913853"/>
    <lineage>
        <taxon>Bacteria</taxon>
        <taxon>Bacillati</taxon>
        <taxon>Actinomycetota</taxon>
        <taxon>Actinomycetes</taxon>
        <taxon>Pseudonocardiales</taxon>
        <taxon>Pseudonocardiaceae</taxon>
        <taxon>Saccharothrix</taxon>
    </lineage>
</organism>
<sequence>MPQPPVFDVLGVGFGPSNLALAIAVAEYNATARAEDVVTAHFLERQPEFGWHRGMLIEDATMQVSFLKDLVTLRNPHSTFTFLSYLHSRGRLVDFINHKNLFPLRVEFHDYFAWAAARVDDLVSYDHDVVDVRAVTEDGVVTHFDVTSRTSAGEVEVRRARNLVLATGLRAKLPDGVRPSERVWHNRDFLHRVESLTDPRRVVVVGAGQSGAEVAAFLHERFPSAEVCAVFARYGYSPADDSPFANRIFDPAAVDDFYAAPEPVKSKLMDYHGNTNYAVVDNDLIAELYRRVYREKVLGTPRLRLLNLSRVAELDDRPDGLTVTVESLNTGEREVLDADVIVYATGYREADPTALLGDLADRCARDARGRLSVGRDYRLDTDDDLVAGLYLQGGTEHTHGISSSLLSNTSVRVGEILQSVLGRREATTSAGPAAPAVPAASTVRPASTGSAATAAPVASDVPAQPEYAISVSRVG</sequence>
<dbReference type="InterPro" id="IPR036188">
    <property type="entry name" value="FAD/NAD-bd_sf"/>
</dbReference>
<evidence type="ECO:0000256" key="5">
    <source>
        <dbReference type="ARBA" id="ARBA00016406"/>
    </source>
</evidence>
<dbReference type="EMBL" id="JBHTLK010000024">
    <property type="protein sequence ID" value="MFD1146983.1"/>
    <property type="molecule type" value="Genomic_DNA"/>
</dbReference>
<evidence type="ECO:0000256" key="6">
    <source>
        <dbReference type="ARBA" id="ARBA00022630"/>
    </source>
</evidence>
<accession>A0ABW3QQ98</accession>